<accession>A0A6A4I0Q0</accession>
<protein>
    <submittedName>
        <fullName evidence="2">Uncharacterized protein</fullName>
    </submittedName>
</protein>
<organism evidence="2 3">
    <name type="scientific">Gymnopus androsaceus JB14</name>
    <dbReference type="NCBI Taxonomy" id="1447944"/>
    <lineage>
        <taxon>Eukaryota</taxon>
        <taxon>Fungi</taxon>
        <taxon>Dikarya</taxon>
        <taxon>Basidiomycota</taxon>
        <taxon>Agaricomycotina</taxon>
        <taxon>Agaricomycetes</taxon>
        <taxon>Agaricomycetidae</taxon>
        <taxon>Agaricales</taxon>
        <taxon>Marasmiineae</taxon>
        <taxon>Omphalotaceae</taxon>
        <taxon>Gymnopus</taxon>
    </lineage>
</organism>
<keyword evidence="3" id="KW-1185">Reference proteome</keyword>
<evidence type="ECO:0000313" key="3">
    <source>
        <dbReference type="Proteomes" id="UP000799118"/>
    </source>
</evidence>
<evidence type="ECO:0000256" key="1">
    <source>
        <dbReference type="SAM" id="MobiDB-lite"/>
    </source>
</evidence>
<name>A0A6A4I0Q0_9AGAR</name>
<dbReference type="AlphaFoldDB" id="A0A6A4I0Q0"/>
<feature type="compositionally biased region" description="Basic and acidic residues" evidence="1">
    <location>
        <begin position="95"/>
        <end position="109"/>
    </location>
</feature>
<reference evidence="2" key="1">
    <citation type="journal article" date="2019" name="Environ. Microbiol.">
        <title>Fungal ecological strategies reflected in gene transcription - a case study of two litter decomposers.</title>
        <authorList>
            <person name="Barbi F."/>
            <person name="Kohler A."/>
            <person name="Barry K."/>
            <person name="Baskaran P."/>
            <person name="Daum C."/>
            <person name="Fauchery L."/>
            <person name="Ihrmark K."/>
            <person name="Kuo A."/>
            <person name="LaButti K."/>
            <person name="Lipzen A."/>
            <person name="Morin E."/>
            <person name="Grigoriev I.V."/>
            <person name="Henrissat B."/>
            <person name="Lindahl B."/>
            <person name="Martin F."/>
        </authorList>
    </citation>
    <scope>NUCLEOTIDE SEQUENCE</scope>
    <source>
        <strain evidence="2">JB14</strain>
    </source>
</reference>
<gene>
    <name evidence="2" type="ORF">BT96DRAFT_935043</name>
</gene>
<dbReference type="Proteomes" id="UP000799118">
    <property type="component" value="Unassembled WGS sequence"/>
</dbReference>
<feature type="region of interest" description="Disordered" evidence="1">
    <location>
        <begin position="95"/>
        <end position="116"/>
    </location>
</feature>
<dbReference type="EMBL" id="ML769410">
    <property type="protein sequence ID" value="KAE9405332.1"/>
    <property type="molecule type" value="Genomic_DNA"/>
</dbReference>
<sequence length="135" mass="14538">MYTCGYGNNNQNVGTDIPAIGGLLPGSESDLTWVKGYQTLSCQLKVYPDGIKLPHSMSFDVAAIGVKALVDMRSTLIRSLLDIVKHISNCIRAPKPDSKKDEANGKKETLNNSSSSFGLIPAPPHAFLVFRIGGF</sequence>
<evidence type="ECO:0000313" key="2">
    <source>
        <dbReference type="EMBL" id="KAE9405332.1"/>
    </source>
</evidence>
<proteinExistence type="predicted"/>